<dbReference type="WBParaSite" id="TREG1_31570.1">
    <property type="protein sequence ID" value="TREG1_31570.1"/>
    <property type="gene ID" value="TREG1_31570"/>
</dbReference>
<keyword evidence="1" id="KW-1185">Reference proteome</keyword>
<name>A0AA85JRE1_TRIRE</name>
<dbReference type="PANTHER" id="PTHR47510:SF3">
    <property type="entry name" value="ENDO_EXONUCLEASE_PHOSPHATASE DOMAIN-CONTAINING PROTEIN"/>
    <property type="match status" value="1"/>
</dbReference>
<evidence type="ECO:0008006" key="3">
    <source>
        <dbReference type="Google" id="ProtNLM"/>
    </source>
</evidence>
<reference evidence="2" key="2">
    <citation type="submission" date="2023-11" db="UniProtKB">
        <authorList>
            <consortium name="WormBaseParasite"/>
        </authorList>
    </citation>
    <scope>IDENTIFICATION</scope>
</reference>
<dbReference type="AlphaFoldDB" id="A0AA85JRE1"/>
<evidence type="ECO:0000313" key="2">
    <source>
        <dbReference type="WBParaSite" id="TREG1_31570.1"/>
    </source>
</evidence>
<dbReference type="PANTHER" id="PTHR47510">
    <property type="entry name" value="REVERSE TRANSCRIPTASE DOMAIN-CONTAINING PROTEIN"/>
    <property type="match status" value="1"/>
</dbReference>
<evidence type="ECO:0000313" key="1">
    <source>
        <dbReference type="Proteomes" id="UP000050795"/>
    </source>
</evidence>
<accession>A0AA85JRE1</accession>
<reference evidence="1" key="1">
    <citation type="submission" date="2022-06" db="EMBL/GenBank/DDBJ databases">
        <authorList>
            <person name="Berger JAMES D."/>
            <person name="Berger JAMES D."/>
        </authorList>
    </citation>
    <scope>NUCLEOTIDE SEQUENCE [LARGE SCALE GENOMIC DNA]</scope>
</reference>
<sequence length="149" mass="16664">PGVKKLNLLIKLEMKRLSVLYNQRFLSCKTPSNLWKLFKEITNGKRCISVPSLNVDTLNKSFIRSSVDTLPNDTNHIDNNFSGFNTLDVLKCLRSLKPSQSLGPDGIPAIVLRNCADILCYPLTNIFNASFSGNVLPFAWKNIKIIPIA</sequence>
<organism evidence="1 2">
    <name type="scientific">Trichobilharzia regenti</name>
    <name type="common">Nasal bird schistosome</name>
    <dbReference type="NCBI Taxonomy" id="157069"/>
    <lineage>
        <taxon>Eukaryota</taxon>
        <taxon>Metazoa</taxon>
        <taxon>Spiralia</taxon>
        <taxon>Lophotrochozoa</taxon>
        <taxon>Platyhelminthes</taxon>
        <taxon>Trematoda</taxon>
        <taxon>Digenea</taxon>
        <taxon>Strigeidida</taxon>
        <taxon>Schistosomatoidea</taxon>
        <taxon>Schistosomatidae</taxon>
        <taxon>Trichobilharzia</taxon>
    </lineage>
</organism>
<protein>
    <recommendedName>
        <fullName evidence="3">Reverse transcriptase domain-containing protein</fullName>
    </recommendedName>
</protein>
<proteinExistence type="predicted"/>
<dbReference type="Proteomes" id="UP000050795">
    <property type="component" value="Unassembled WGS sequence"/>
</dbReference>